<dbReference type="Pfam" id="PF01609">
    <property type="entry name" value="DDE_Tnp_1"/>
    <property type="match status" value="1"/>
</dbReference>
<feature type="domain" description="Insertion element IS402-like" evidence="2">
    <location>
        <begin position="29"/>
        <end position="105"/>
    </location>
</feature>
<dbReference type="PATRIC" id="fig|37919.13.peg.8139"/>
<keyword evidence="4" id="KW-0614">Plasmid</keyword>
<dbReference type="EMBL" id="CP009112">
    <property type="protein sequence ID" value="ANS32413.1"/>
    <property type="molecule type" value="Genomic_DNA"/>
</dbReference>
<evidence type="ECO:0000313" key="5">
    <source>
        <dbReference type="Proteomes" id="UP000186108"/>
    </source>
</evidence>
<dbReference type="AlphaFoldDB" id="A0A1B1KIH5"/>
<evidence type="ECO:0000313" key="3">
    <source>
        <dbReference type="EMBL" id="ANS32321.1"/>
    </source>
</evidence>
<geneLocation type="plasmid" evidence="4">
    <name>pR1CP1</name>
</geneLocation>
<dbReference type="EMBL" id="CP009112">
    <property type="protein sequence ID" value="ANS32321.1"/>
    <property type="molecule type" value="Genomic_DNA"/>
</dbReference>
<evidence type="ECO:0000259" key="1">
    <source>
        <dbReference type="Pfam" id="PF01609"/>
    </source>
</evidence>
<proteinExistence type="predicted"/>
<name>A0A1B1KIH5_RHOOP</name>
<dbReference type="NCBIfam" id="NF033580">
    <property type="entry name" value="transpos_IS5_3"/>
    <property type="match status" value="1"/>
</dbReference>
<evidence type="ECO:0000313" key="4">
    <source>
        <dbReference type="EMBL" id="ANS32413.1"/>
    </source>
</evidence>
<dbReference type="GO" id="GO:0004803">
    <property type="term" value="F:transposase activity"/>
    <property type="evidence" value="ECO:0007669"/>
    <property type="project" value="InterPro"/>
</dbReference>
<dbReference type="InterPro" id="IPR002559">
    <property type="entry name" value="Transposase_11"/>
</dbReference>
<feature type="domain" description="Transposase IS4-like" evidence="1">
    <location>
        <begin position="122"/>
        <end position="278"/>
    </location>
</feature>
<dbReference type="Pfam" id="PF13340">
    <property type="entry name" value="DUF4096"/>
    <property type="match status" value="1"/>
</dbReference>
<dbReference type="PANTHER" id="PTHR30007">
    <property type="entry name" value="PHP DOMAIN PROTEIN"/>
    <property type="match status" value="1"/>
</dbReference>
<protein>
    <submittedName>
        <fullName evidence="4">IS5 family transposase</fullName>
    </submittedName>
</protein>
<gene>
    <name evidence="3" type="ORF">R1CP_38640</name>
    <name evidence="4" type="ORF">R1CP_39145</name>
</gene>
<organism evidence="4 5">
    <name type="scientific">Rhodococcus opacus</name>
    <name type="common">Nocardia opaca</name>
    <dbReference type="NCBI Taxonomy" id="37919"/>
    <lineage>
        <taxon>Bacteria</taxon>
        <taxon>Bacillati</taxon>
        <taxon>Actinomycetota</taxon>
        <taxon>Actinomycetes</taxon>
        <taxon>Mycobacteriales</taxon>
        <taxon>Nocardiaceae</taxon>
        <taxon>Rhodococcus</taxon>
    </lineage>
</organism>
<dbReference type="PANTHER" id="PTHR30007:SF0">
    <property type="entry name" value="TRANSPOSASE"/>
    <property type="match status" value="1"/>
</dbReference>
<reference evidence="4 5" key="1">
    <citation type="submission" date="2014-07" db="EMBL/GenBank/DDBJ databases">
        <authorList>
            <person name="Zhang J.E."/>
            <person name="Yang H."/>
            <person name="Guo J."/>
            <person name="Deng Z."/>
            <person name="Luo H."/>
            <person name="Luo M."/>
            <person name="Zhao B."/>
        </authorList>
    </citation>
    <scope>NUCLEOTIDE SEQUENCE [LARGE SCALE GENOMIC DNA]</scope>
    <source>
        <strain evidence="4 5">1CP</strain>
        <plasmid evidence="5">Plasmid pr1cp1</plasmid>
        <plasmid evidence="4">pR1CP1</plasmid>
    </source>
</reference>
<geneLocation type="plasmid" evidence="5">
    <name>pr1cp1</name>
</geneLocation>
<dbReference type="InterPro" id="IPR025161">
    <property type="entry name" value="IS402-like_dom"/>
</dbReference>
<sequence length="286" mass="31454">MPSSPIPPCPSYPPHSAGGHGCALYPSSVTDAEWATLEPLLPAPGSTAGRGGRPEKHCRRLIVDAILYIVPGGIAWRQLPMEFPPAGTVYAVFARWSHSGAWQHILDALRARLRVRDGRDRCPTAAIIDSQTVPAADTVPRSSRGWDGGKRTNGVKQHVAVDVNGLLLAVVVTAASIQDRDAAHRLLAALRGRCSTIRLAWDDGGYPGRLPVWAKDVLALPMQIIKRIPGATGFHVRPRVWVVERSFAWINKHRRCVRDYETRPDHHEAMVHIAMIATMTRRLART</sequence>
<dbReference type="GO" id="GO:0006313">
    <property type="term" value="P:DNA transposition"/>
    <property type="evidence" value="ECO:0007669"/>
    <property type="project" value="InterPro"/>
</dbReference>
<accession>A0A1B1KIH5</accession>
<dbReference type="GO" id="GO:0003677">
    <property type="term" value="F:DNA binding"/>
    <property type="evidence" value="ECO:0007669"/>
    <property type="project" value="InterPro"/>
</dbReference>
<dbReference type="RefSeq" id="WP_231138023.1">
    <property type="nucleotide sequence ID" value="NZ_CP009112.1"/>
</dbReference>
<evidence type="ECO:0000259" key="2">
    <source>
        <dbReference type="Pfam" id="PF13340"/>
    </source>
</evidence>
<dbReference type="Proteomes" id="UP000186108">
    <property type="component" value="Plasmid pR1CP1"/>
</dbReference>